<proteinExistence type="predicted"/>
<accession>A0AAD3P768</accession>
<comment type="caution">
    <text evidence="1">The sequence shown here is derived from an EMBL/GenBank/DDBJ whole genome shotgun (WGS) entry which is preliminary data.</text>
</comment>
<name>A0AAD3P768_NEPGR</name>
<sequence>MMGWHNGTLIRILAVTPKTLRMIKRLLGQATETMRCQQNGDDKMVSTNLYLQLLRWVLNFDTDRFRVRELFVKRPSRSLK</sequence>
<dbReference type="Proteomes" id="UP001279734">
    <property type="component" value="Unassembled WGS sequence"/>
</dbReference>
<dbReference type="AlphaFoldDB" id="A0AAD3P768"/>
<keyword evidence="2" id="KW-1185">Reference proteome</keyword>
<gene>
    <name evidence="1" type="ORF">Nepgr_001457</name>
</gene>
<reference evidence="1" key="1">
    <citation type="submission" date="2023-05" db="EMBL/GenBank/DDBJ databases">
        <title>Nepenthes gracilis genome sequencing.</title>
        <authorList>
            <person name="Fukushima K."/>
        </authorList>
    </citation>
    <scope>NUCLEOTIDE SEQUENCE</scope>
    <source>
        <strain evidence="1">SING2019-196</strain>
    </source>
</reference>
<organism evidence="1 2">
    <name type="scientific">Nepenthes gracilis</name>
    <name type="common">Slender pitcher plant</name>
    <dbReference type="NCBI Taxonomy" id="150966"/>
    <lineage>
        <taxon>Eukaryota</taxon>
        <taxon>Viridiplantae</taxon>
        <taxon>Streptophyta</taxon>
        <taxon>Embryophyta</taxon>
        <taxon>Tracheophyta</taxon>
        <taxon>Spermatophyta</taxon>
        <taxon>Magnoliopsida</taxon>
        <taxon>eudicotyledons</taxon>
        <taxon>Gunneridae</taxon>
        <taxon>Pentapetalae</taxon>
        <taxon>Caryophyllales</taxon>
        <taxon>Nepenthaceae</taxon>
        <taxon>Nepenthes</taxon>
    </lineage>
</organism>
<protein>
    <submittedName>
        <fullName evidence="1">Uncharacterized protein</fullName>
    </submittedName>
</protein>
<dbReference type="EMBL" id="BSYO01000001">
    <property type="protein sequence ID" value="GMG99617.1"/>
    <property type="molecule type" value="Genomic_DNA"/>
</dbReference>
<evidence type="ECO:0000313" key="1">
    <source>
        <dbReference type="EMBL" id="GMG99617.1"/>
    </source>
</evidence>
<evidence type="ECO:0000313" key="2">
    <source>
        <dbReference type="Proteomes" id="UP001279734"/>
    </source>
</evidence>